<sequence length="110" mass="12221">MVKGKRRSKEEGKSTAITSFFQPEEPAVKGETKVSEGATVSERGVQLSGVDNEVYEFIKSRGTVSRKELEDWGKVKGLTSAQLFGAVYRLSKLGKITRRIINDQLSYIAH</sequence>
<dbReference type="OrthoDB" id="28832at2157"/>
<evidence type="ECO:0000256" key="1">
    <source>
        <dbReference type="SAM" id="MobiDB-lite"/>
    </source>
</evidence>
<dbReference type="RefSeq" id="WP_012186315.1">
    <property type="nucleotide sequence ID" value="NC_009954.1"/>
</dbReference>
<gene>
    <name evidence="2" type="ordered locus">Cmaq_1269</name>
</gene>
<dbReference type="KEGG" id="cma:Cmaq_1269"/>
<reference evidence="2 3" key="1">
    <citation type="submission" date="2007-10" db="EMBL/GenBank/DDBJ databases">
        <title>Complete sequence of Caldivirga maquilingensis IC-167.</title>
        <authorList>
            <consortium name="US DOE Joint Genome Institute"/>
            <person name="Copeland A."/>
            <person name="Lucas S."/>
            <person name="Lapidus A."/>
            <person name="Barry K."/>
            <person name="Glavina del Rio T."/>
            <person name="Dalin E."/>
            <person name="Tice H."/>
            <person name="Pitluck S."/>
            <person name="Saunders E."/>
            <person name="Brettin T."/>
            <person name="Bruce D."/>
            <person name="Detter J.C."/>
            <person name="Han C."/>
            <person name="Schmutz J."/>
            <person name="Larimer F."/>
            <person name="Land M."/>
            <person name="Hauser L."/>
            <person name="Kyrpides N."/>
            <person name="Ivanova N."/>
            <person name="Biddle J.F."/>
            <person name="Zhang Z."/>
            <person name="Fitz-Gibbon S.T."/>
            <person name="Lowe T.M."/>
            <person name="Saltikov C."/>
            <person name="House C.H."/>
            <person name="Richardson P."/>
        </authorList>
    </citation>
    <scope>NUCLEOTIDE SEQUENCE [LARGE SCALE GENOMIC DNA]</scope>
    <source>
        <strain evidence="3">ATCC 700844 / DSM 13496 / JCM 10307 / IC-167</strain>
    </source>
</reference>
<dbReference type="Proteomes" id="UP000001137">
    <property type="component" value="Chromosome"/>
</dbReference>
<feature type="region of interest" description="Disordered" evidence="1">
    <location>
        <begin position="1"/>
        <end position="22"/>
    </location>
</feature>
<evidence type="ECO:0000313" key="2">
    <source>
        <dbReference type="EMBL" id="ABW02096.1"/>
    </source>
</evidence>
<organism evidence="2 3">
    <name type="scientific">Caldivirga maquilingensis (strain ATCC 700844 / DSM 13496 / JCM 10307 / IC-167)</name>
    <dbReference type="NCBI Taxonomy" id="397948"/>
    <lineage>
        <taxon>Archaea</taxon>
        <taxon>Thermoproteota</taxon>
        <taxon>Thermoprotei</taxon>
        <taxon>Thermoproteales</taxon>
        <taxon>Thermoproteaceae</taxon>
        <taxon>Caldivirga</taxon>
    </lineage>
</organism>
<dbReference type="AlphaFoldDB" id="A8ME90"/>
<proteinExistence type="predicted"/>
<keyword evidence="3" id="KW-1185">Reference proteome</keyword>
<protein>
    <submittedName>
        <fullName evidence="2">Uncharacterized protein</fullName>
    </submittedName>
</protein>
<dbReference type="EMBL" id="CP000852">
    <property type="protein sequence ID" value="ABW02096.1"/>
    <property type="molecule type" value="Genomic_DNA"/>
</dbReference>
<accession>A8ME90</accession>
<dbReference type="GeneID" id="5710450"/>
<evidence type="ECO:0000313" key="3">
    <source>
        <dbReference type="Proteomes" id="UP000001137"/>
    </source>
</evidence>
<dbReference type="eggNOG" id="arCOG05523">
    <property type="taxonomic scope" value="Archaea"/>
</dbReference>
<name>A8ME90_CALMQ</name>
<dbReference type="HOGENOM" id="CLU_2165128_0_0_2"/>